<dbReference type="Pfam" id="PF21666">
    <property type="entry name" value="DUF4246_N"/>
    <property type="match status" value="1"/>
</dbReference>
<feature type="domain" description="DUF4246" evidence="1">
    <location>
        <begin position="94"/>
        <end position="499"/>
    </location>
</feature>
<dbReference type="PANTHER" id="PTHR33119">
    <property type="entry name" value="IFI3P"/>
    <property type="match status" value="1"/>
</dbReference>
<name>A0ABQ0LJ31_MYCCL</name>
<proteinExistence type="predicted"/>
<dbReference type="InterPro" id="IPR025340">
    <property type="entry name" value="DUF4246"/>
</dbReference>
<gene>
    <name evidence="3" type="ORF">MCHLO_08222</name>
</gene>
<organism evidence="3 4">
    <name type="scientific">Mycena chlorophos</name>
    <name type="common">Agaric fungus</name>
    <name type="synonym">Agaricus chlorophos</name>
    <dbReference type="NCBI Taxonomy" id="658473"/>
    <lineage>
        <taxon>Eukaryota</taxon>
        <taxon>Fungi</taxon>
        <taxon>Dikarya</taxon>
        <taxon>Basidiomycota</taxon>
        <taxon>Agaricomycotina</taxon>
        <taxon>Agaricomycetes</taxon>
        <taxon>Agaricomycetidae</taxon>
        <taxon>Agaricales</taxon>
        <taxon>Marasmiineae</taxon>
        <taxon>Mycenaceae</taxon>
        <taxon>Mycena</taxon>
    </lineage>
</organism>
<evidence type="ECO:0000313" key="3">
    <source>
        <dbReference type="EMBL" id="GAT51046.1"/>
    </source>
</evidence>
<protein>
    <submittedName>
        <fullName evidence="3">Uncharacterized protein</fullName>
    </submittedName>
</protein>
<dbReference type="InterPro" id="IPR049192">
    <property type="entry name" value="DUF4246_C"/>
</dbReference>
<keyword evidence="4" id="KW-1185">Reference proteome</keyword>
<feature type="domain" description="DUF4246" evidence="2">
    <location>
        <begin position="20"/>
        <end position="73"/>
    </location>
</feature>
<accession>A0ABQ0LJ31</accession>
<dbReference type="Proteomes" id="UP000815677">
    <property type="component" value="Unassembled WGS sequence"/>
</dbReference>
<dbReference type="Pfam" id="PF14033">
    <property type="entry name" value="DUF4246"/>
    <property type="match status" value="1"/>
</dbReference>
<dbReference type="EMBL" id="DF846888">
    <property type="protein sequence ID" value="GAT51046.1"/>
    <property type="molecule type" value="Genomic_DNA"/>
</dbReference>
<dbReference type="PANTHER" id="PTHR33119:SF1">
    <property type="entry name" value="FE2OG DIOXYGENASE DOMAIN-CONTAINING PROTEIN"/>
    <property type="match status" value="1"/>
</dbReference>
<sequence>MSTHPEPFGPEPEAIFEDSTMPRRLPTPFEWYGAPPLTCSELLMYQLSWTLRSKPDWQAQAADPTIRAKWREEAIVAANNEEKSEFLNQSLMKESMIDYVLAELEGHARISDKEAGIERGCFEGIWYSDRIVSDEALQRLKNAVRVLEDEETKDWHPGSDGQVLVLIDHSLYGVVYGRTHAYLPNEPRIRDNYLPAIPQWVDTVDNSWRSEKFMWLPSDFFVEETGAVKLLSPYINNLHPERYEPLYRVIEEIIATFVPLWERVLGDANPEGRTFPWHRSGRMKPVGCVWGPNGEPYPVEIPEGEDEDIVVKNVLKMAPKYLPEATVYDGQLEKRYRRLPLRERTIQCIIQMANIHLTPEKPEYESGDWEIEGMANERIAACATYCYEEENIKDALFKFRVSTDEPEAHEIFDNDCMQALYGLDDDDPCVQEIGAVSTQGGRVVAWSNLFEHLTNPCSLADFRKPGYRKLFTVFLVDPSADRVTSTSDVAPQQSEWAADALMEAFDSDAFASDGGSRTVGKLPFIPQELRDIVRSCVGGAEGVMTLHDAEQERLRMMDERYELLGSVSEKIFGAPFRMQND</sequence>
<reference evidence="3" key="1">
    <citation type="submission" date="2014-09" db="EMBL/GenBank/DDBJ databases">
        <title>Genome sequence of the luminous mushroom Mycena chlorophos for searching fungal bioluminescence genes.</title>
        <authorList>
            <person name="Tanaka Y."/>
            <person name="Kasuga D."/>
            <person name="Oba Y."/>
            <person name="Hase S."/>
            <person name="Sato K."/>
            <person name="Oba Y."/>
            <person name="Sakakibara Y."/>
        </authorList>
    </citation>
    <scope>NUCLEOTIDE SEQUENCE</scope>
</reference>
<dbReference type="InterPro" id="IPR049207">
    <property type="entry name" value="DUF4246_N"/>
</dbReference>
<evidence type="ECO:0000259" key="1">
    <source>
        <dbReference type="Pfam" id="PF14033"/>
    </source>
</evidence>
<evidence type="ECO:0000313" key="4">
    <source>
        <dbReference type="Proteomes" id="UP000815677"/>
    </source>
</evidence>
<evidence type="ECO:0000259" key="2">
    <source>
        <dbReference type="Pfam" id="PF21666"/>
    </source>
</evidence>